<organism evidence="2 3">
    <name type="scientific">Paramicrosporidium saccamoebae</name>
    <dbReference type="NCBI Taxonomy" id="1246581"/>
    <lineage>
        <taxon>Eukaryota</taxon>
        <taxon>Fungi</taxon>
        <taxon>Fungi incertae sedis</taxon>
        <taxon>Cryptomycota</taxon>
        <taxon>Cryptomycota incertae sedis</taxon>
        <taxon>Paramicrosporidium</taxon>
    </lineage>
</organism>
<dbReference type="EMBL" id="MTSL01000150">
    <property type="protein sequence ID" value="PJF17947.1"/>
    <property type="molecule type" value="Genomic_DNA"/>
</dbReference>
<comment type="caution">
    <text evidence="2">The sequence shown here is derived from an EMBL/GenBank/DDBJ whole genome shotgun (WGS) entry which is preliminary data.</text>
</comment>
<name>A0A2H9TJL3_9FUNG</name>
<evidence type="ECO:0000256" key="1">
    <source>
        <dbReference type="SAM" id="MobiDB-lite"/>
    </source>
</evidence>
<dbReference type="AlphaFoldDB" id="A0A2H9TJL3"/>
<gene>
    <name evidence="2" type="ORF">PSACC_02258</name>
</gene>
<evidence type="ECO:0000313" key="3">
    <source>
        <dbReference type="Proteomes" id="UP000240830"/>
    </source>
</evidence>
<accession>A0A2H9TJL3</accession>
<reference evidence="2 3" key="1">
    <citation type="submission" date="2016-10" db="EMBL/GenBank/DDBJ databases">
        <title>The genome of Paramicrosporidium saccamoebae is the missing link in understanding Cryptomycota and Microsporidia evolution.</title>
        <authorList>
            <person name="Quandt C.A."/>
            <person name="Beaudet D."/>
            <person name="Corsaro D."/>
            <person name="Michel R."/>
            <person name="Corradi N."/>
            <person name="James T."/>
        </authorList>
    </citation>
    <scope>NUCLEOTIDE SEQUENCE [LARGE SCALE GENOMIC DNA]</scope>
    <source>
        <strain evidence="2 3">KSL3</strain>
    </source>
</reference>
<feature type="compositionally biased region" description="Polar residues" evidence="1">
    <location>
        <begin position="315"/>
        <end position="324"/>
    </location>
</feature>
<protein>
    <submittedName>
        <fullName evidence="2">Uncharacterized protein</fullName>
    </submittedName>
</protein>
<evidence type="ECO:0000313" key="2">
    <source>
        <dbReference type="EMBL" id="PJF17947.1"/>
    </source>
</evidence>
<keyword evidence="3" id="KW-1185">Reference proteome</keyword>
<feature type="region of interest" description="Disordered" evidence="1">
    <location>
        <begin position="278"/>
        <end position="324"/>
    </location>
</feature>
<feature type="non-terminal residue" evidence="2">
    <location>
        <position position="1"/>
    </location>
</feature>
<sequence length="358" mass="39663">GSTVHPASSHRSREERQVENVLVEQSALSMGEVQSVVDLHVPIIGLLLGDTSDNGVVFIRSLHRIERETNANGYSVDHGAILDMLANVACYKPVVLRMQRILCGSVKEDVEAGIRFDFYAHRKGLELAMVPHRIIETAFVSPLSLSSCLHDQMTDFAEAAAQRKCLSRWDLDYDMMLSRLIRANEQAATRLLWNARSRLVMDKFHLRRMIRQRMGAVENLWPLKSVDSDAELYADNTQRIATLIHQMVTKELPYAITDSAKKAPSCATLNYERPTIAMKTARGSSSSGSTKKRKTAGKTAAKVPPRPILPAVRSRTPSSESINAEQSEAAICDPLLPLATVCEDPNSTLENVSIQTTL</sequence>
<dbReference type="Proteomes" id="UP000240830">
    <property type="component" value="Unassembled WGS sequence"/>
</dbReference>
<feature type="compositionally biased region" description="Low complexity" evidence="1">
    <location>
        <begin position="279"/>
        <end position="289"/>
    </location>
</feature>
<proteinExistence type="predicted"/>